<feature type="region of interest" description="Disordered" evidence="1">
    <location>
        <begin position="237"/>
        <end position="258"/>
    </location>
</feature>
<protein>
    <recommendedName>
        <fullName evidence="4">Ino eighty subunit 1</fullName>
    </recommendedName>
</protein>
<comment type="caution">
    <text evidence="2">The sequence shown here is derived from an EMBL/GenBank/DDBJ whole genome shotgun (WGS) entry which is preliminary data.</text>
</comment>
<proteinExistence type="predicted"/>
<dbReference type="Proteomes" id="UP000717328">
    <property type="component" value="Unassembled WGS sequence"/>
</dbReference>
<evidence type="ECO:0000256" key="1">
    <source>
        <dbReference type="SAM" id="MobiDB-lite"/>
    </source>
</evidence>
<dbReference type="PANTHER" id="PTHR37287">
    <property type="entry name" value="INO EIGHTY SUBUNIT 1"/>
    <property type="match status" value="1"/>
</dbReference>
<organism evidence="2 3">
    <name type="scientific">Sphagnurus paluster</name>
    <dbReference type="NCBI Taxonomy" id="117069"/>
    <lineage>
        <taxon>Eukaryota</taxon>
        <taxon>Fungi</taxon>
        <taxon>Dikarya</taxon>
        <taxon>Basidiomycota</taxon>
        <taxon>Agaricomycotina</taxon>
        <taxon>Agaricomycetes</taxon>
        <taxon>Agaricomycetidae</taxon>
        <taxon>Agaricales</taxon>
        <taxon>Tricholomatineae</taxon>
        <taxon>Lyophyllaceae</taxon>
        <taxon>Sphagnurus</taxon>
    </lineage>
</organism>
<feature type="compositionally biased region" description="Basic and acidic residues" evidence="1">
    <location>
        <begin position="341"/>
        <end position="350"/>
    </location>
</feature>
<reference evidence="2" key="1">
    <citation type="submission" date="2021-02" db="EMBL/GenBank/DDBJ databases">
        <authorList>
            <person name="Nieuwenhuis M."/>
            <person name="Van De Peppel L.J.J."/>
        </authorList>
    </citation>
    <scope>NUCLEOTIDE SEQUENCE</scope>
    <source>
        <strain evidence="2">D49</strain>
    </source>
</reference>
<dbReference type="EMBL" id="JABCKI010005723">
    <property type="protein sequence ID" value="KAG5639376.1"/>
    <property type="molecule type" value="Genomic_DNA"/>
</dbReference>
<keyword evidence="3" id="KW-1185">Reference proteome</keyword>
<evidence type="ECO:0008006" key="4">
    <source>
        <dbReference type="Google" id="ProtNLM"/>
    </source>
</evidence>
<dbReference type="GO" id="GO:0031011">
    <property type="term" value="C:Ino80 complex"/>
    <property type="evidence" value="ECO:0007669"/>
    <property type="project" value="InterPro"/>
</dbReference>
<sequence>MSSRRPSPSPQKKAVALKRVDGEPLNRTDIQYDVLFNIFNDTHDVFTDPYPSHDSPARKITFRDLYLKTIQHSPKATKALKDKMSDSPMFAEDFAMLALLVNVGRVNTTMSFFPEMKTAIRTYHPIPALQRTAGNLQDAPRIKHILKSTILDNDHGNPPSTPADILARVKSGQVPSTTVMNLVFVFANHSTPIGHLHFGDNLDFIDLFLRENISSVSRARAFLWLCYHYLESPLASSDDDYDDDGPSNPFADSRRGNTPTFMYLSDSEIGQENVDPENEKVLGQKLVAQRAEILKTQGAKETVKQGKPLDGIVIGDEEDESPISGAKPKVKRAAPGKAKSTTKEAKEKKAASAALRRSRLKEKAKGQESPPQLISIRNINTSINYNLGLMRKSTIAYQAKHLNMPVSNNITANVTPHTLLALLSLQPLLSITETIVCQPEV</sequence>
<gene>
    <name evidence="2" type="ORF">H0H81_003520</name>
</gene>
<dbReference type="OrthoDB" id="5413003at2759"/>
<reference evidence="2" key="2">
    <citation type="submission" date="2021-10" db="EMBL/GenBank/DDBJ databases">
        <title>Phylogenomics reveals ancestral predisposition of the termite-cultivated fungus Termitomyces towards a domesticated lifestyle.</title>
        <authorList>
            <person name="Auxier B."/>
            <person name="Grum-Grzhimaylo A."/>
            <person name="Cardenas M.E."/>
            <person name="Lodge J.D."/>
            <person name="Laessoe T."/>
            <person name="Pedersen O."/>
            <person name="Smith M.E."/>
            <person name="Kuyper T.W."/>
            <person name="Franco-Molano E.A."/>
            <person name="Baroni T.J."/>
            <person name="Aanen D.K."/>
        </authorList>
    </citation>
    <scope>NUCLEOTIDE SEQUENCE</scope>
    <source>
        <strain evidence="2">D49</strain>
    </source>
</reference>
<evidence type="ECO:0000313" key="2">
    <source>
        <dbReference type="EMBL" id="KAG5639376.1"/>
    </source>
</evidence>
<dbReference type="AlphaFoldDB" id="A0A9P7K913"/>
<name>A0A9P7K913_9AGAR</name>
<evidence type="ECO:0000313" key="3">
    <source>
        <dbReference type="Proteomes" id="UP000717328"/>
    </source>
</evidence>
<dbReference type="PANTHER" id="PTHR37287:SF1">
    <property type="entry name" value="INO EIGHTY SUBUNIT 1"/>
    <property type="match status" value="1"/>
</dbReference>
<feature type="region of interest" description="Disordered" evidence="1">
    <location>
        <begin position="312"/>
        <end position="370"/>
    </location>
</feature>
<accession>A0A9P7K913</accession>
<dbReference type="InterPro" id="IPR038014">
    <property type="entry name" value="Ies1"/>
</dbReference>